<organism evidence="1 2">
    <name type="scientific">Pyrenophora teres f. teres</name>
    <dbReference type="NCBI Taxonomy" id="97479"/>
    <lineage>
        <taxon>Eukaryota</taxon>
        <taxon>Fungi</taxon>
        <taxon>Dikarya</taxon>
        <taxon>Ascomycota</taxon>
        <taxon>Pezizomycotina</taxon>
        <taxon>Dothideomycetes</taxon>
        <taxon>Pleosporomycetidae</taxon>
        <taxon>Pleosporales</taxon>
        <taxon>Pleosporineae</taxon>
        <taxon>Pleosporaceae</taxon>
        <taxon>Pyrenophora</taxon>
    </lineage>
</organism>
<name>A0A6S6V7Y7_9PLEO</name>
<reference evidence="1" key="1">
    <citation type="submission" date="2021-02" db="EMBL/GenBank/DDBJ databases">
        <authorList>
            <person name="Syme A R."/>
            <person name="Syme A R."/>
            <person name="Moolhuijzen P."/>
        </authorList>
    </citation>
    <scope>NUCLEOTIDE SEQUENCE</scope>
    <source>
        <strain evidence="1">W1-1</strain>
    </source>
</reference>
<evidence type="ECO:0000313" key="1">
    <source>
        <dbReference type="EMBL" id="CAE7001748.1"/>
    </source>
</evidence>
<dbReference type="EMBL" id="HG992977">
    <property type="protein sequence ID" value="CAE7001748.1"/>
    <property type="molecule type" value="Genomic_DNA"/>
</dbReference>
<evidence type="ECO:0000313" key="2">
    <source>
        <dbReference type="Proteomes" id="UP000472372"/>
    </source>
</evidence>
<protein>
    <submittedName>
        <fullName evidence="1">Uncharacterized protein</fullName>
    </submittedName>
</protein>
<sequence length="173" mass="19250">MLSPASHVAALEAQAHMNQARIDELTHTNWLLNNYSKNMEMELSNFEAMFGIQHASPGDMLPEPSPSPSRSPVDTYSLPTQVFHHLEPLQPTPFYIAACASSRLSLNFVIPGFKGEAFELAVNSVDLAFVLCQALRRKGWRDSNIQQGVSDFLSHPTIKVTWQGKEGEYGNFS</sequence>
<gene>
    <name evidence="1" type="ORF">PTTW11_01288</name>
</gene>
<accession>A0A6S6V7Y7</accession>
<proteinExistence type="predicted"/>
<dbReference type="Proteomes" id="UP000472372">
    <property type="component" value="Chromosome 1"/>
</dbReference>
<dbReference type="AlphaFoldDB" id="A0A6S6V7Y7"/>